<dbReference type="EMBL" id="JAOB01000006">
    <property type="protein sequence ID" value="EUA76357.1"/>
    <property type="molecule type" value="Genomic_DNA"/>
</dbReference>
<organism evidence="1">
    <name type="scientific">Mycobacterium xenopi 4042</name>
    <dbReference type="NCBI Taxonomy" id="1299334"/>
    <lineage>
        <taxon>Bacteria</taxon>
        <taxon>Bacillati</taxon>
        <taxon>Actinomycetota</taxon>
        <taxon>Actinomycetes</taxon>
        <taxon>Mycobacteriales</taxon>
        <taxon>Mycobacteriaceae</taxon>
        <taxon>Mycobacterium</taxon>
    </lineage>
</organism>
<comment type="caution">
    <text evidence="1">The sequence shown here is derived from an EMBL/GenBank/DDBJ whole genome shotgun (WGS) entry which is preliminary data.</text>
</comment>
<reference evidence="1" key="1">
    <citation type="submission" date="2014-01" db="EMBL/GenBank/DDBJ databases">
        <authorList>
            <person name="Brown-Elliot B."/>
            <person name="Wallace R."/>
            <person name="Lenaerts A."/>
            <person name="Ordway D."/>
            <person name="DeGroote M.A."/>
            <person name="Parker T."/>
            <person name="Sizemore C."/>
            <person name="Tallon L.J."/>
            <person name="Sadzewicz L.K."/>
            <person name="Sengamalay N."/>
            <person name="Fraser C.M."/>
            <person name="Hine E."/>
            <person name="Shefchek K.A."/>
            <person name="Das S.P."/>
            <person name="Tettelin H."/>
        </authorList>
    </citation>
    <scope>NUCLEOTIDE SEQUENCE [LARGE SCALE GENOMIC DNA]</scope>
    <source>
        <strain evidence="1">4042</strain>
    </source>
</reference>
<gene>
    <name evidence="1" type="ORF">I553_7479</name>
</gene>
<dbReference type="AlphaFoldDB" id="X8E631"/>
<sequence length="48" mass="5046">MVIADGDEPLDLDTITALSRAASRLLDGSTGSGVNTCWRSVRPGWAGR</sequence>
<protein>
    <submittedName>
        <fullName evidence="1">Putative ribosome maturation factor rimP</fullName>
    </submittedName>
</protein>
<name>X8E631_MYCXE</name>
<accession>X8E631</accession>
<proteinExistence type="predicted"/>
<evidence type="ECO:0000313" key="1">
    <source>
        <dbReference type="EMBL" id="EUA76357.1"/>
    </source>
</evidence>